<reference evidence="2 3" key="3">
    <citation type="journal article" date="2016" name="Stand. Genomic Sci.">
        <title>Complete genome sequence of 'Halanaeroarchaeum sulfurireducens' M27-SA2, a sulfur-reducing and acetate-oxidizing haloarchaeon from the deep-sea hypersaline anoxic lake Medee.</title>
        <authorList>
            <person name="Messina E."/>
            <person name="Sorokin D.Y."/>
            <person name="Kublanov I.V."/>
            <person name="Toshchakov S."/>
            <person name="Lopatina A."/>
            <person name="Arcadi E."/>
            <person name="Smedile F."/>
            <person name="La Spada G."/>
            <person name="La Cono V."/>
            <person name="Yakimov M.M."/>
        </authorList>
    </citation>
    <scope>NUCLEOTIDE SEQUENCE [LARGE SCALE GENOMIC DNA]</scope>
    <source>
        <strain evidence="2 3">M27-SA2</strain>
    </source>
</reference>
<evidence type="ECO:0000313" key="2">
    <source>
        <dbReference type="EMBL" id="ALG81086.1"/>
    </source>
</evidence>
<dbReference type="HOGENOM" id="CLU_130786_0_0_2"/>
<dbReference type="EMBL" id="CP008874">
    <property type="protein sequence ID" value="AKH96684.1"/>
    <property type="molecule type" value="Genomic_DNA"/>
</dbReference>
<name>A0A0F7PAN4_9EURY</name>
<dbReference type="KEGG" id="hsu:HLASF_0172"/>
<protein>
    <submittedName>
        <fullName evidence="1">Uncharacterized protein</fullName>
    </submittedName>
</protein>
<dbReference type="GeneID" id="26009544"/>
<dbReference type="InterPro" id="IPR043835">
    <property type="entry name" value="DUF5811"/>
</dbReference>
<evidence type="ECO:0000313" key="1">
    <source>
        <dbReference type="EMBL" id="AKH96684.1"/>
    </source>
</evidence>
<dbReference type="KEGG" id="hsf:HLASA_0172"/>
<gene>
    <name evidence="2" type="ORF">HLASA_0172</name>
    <name evidence="1" type="ORF">HLASF_0172</name>
</gene>
<evidence type="ECO:0000313" key="3">
    <source>
        <dbReference type="Proteomes" id="UP000060390"/>
    </source>
</evidence>
<dbReference type="STRING" id="1604004.HLASA_0172"/>
<dbReference type="Proteomes" id="UP000060390">
    <property type="component" value="Chromosome"/>
</dbReference>
<dbReference type="AlphaFoldDB" id="A0A0F7PAN4"/>
<dbReference type="Pfam" id="PF19128">
    <property type="entry name" value="DUF5811"/>
    <property type="match status" value="1"/>
</dbReference>
<dbReference type="OrthoDB" id="201266at2157"/>
<organism evidence="1 4">
    <name type="scientific">Halanaeroarchaeum sulfurireducens</name>
    <dbReference type="NCBI Taxonomy" id="1604004"/>
    <lineage>
        <taxon>Archaea</taxon>
        <taxon>Methanobacteriati</taxon>
        <taxon>Methanobacteriota</taxon>
        <taxon>Stenosarchaea group</taxon>
        <taxon>Halobacteria</taxon>
        <taxon>Halobacteriales</taxon>
        <taxon>Halobacteriaceae</taxon>
        <taxon>Halanaeroarchaeum</taxon>
    </lineage>
</organism>
<reference evidence="3" key="2">
    <citation type="submission" date="2015-05" db="EMBL/GenBank/DDBJ databases">
        <title>Complete genome sequence of Halanaeroarchaeum sulfurireducens type strain M27-SA2, a sulfate-reducer haloarchaeon from marine anoxic lake Medee.</title>
        <authorList>
            <person name="Messina E."/>
            <person name="Kublanov I.V."/>
            <person name="Toshchakov S."/>
            <person name="Arcadi E."/>
            <person name="La Spada G."/>
            <person name="La Cono V."/>
            <person name="Yakimov M.M."/>
        </authorList>
    </citation>
    <scope>NUCLEOTIDE SEQUENCE [LARGE SCALE GENOMIC DNA]</scope>
    <source>
        <strain evidence="3">M27-SA2</strain>
    </source>
</reference>
<sequence>MNANTPYVGRPDEDTTDDAVDLTSAERRTLEARVSSVAARTRTFLPNEYVVGSRVGAANGGVRVSVSVRPPVGNPVSAGFDPDPDAEELISDEDVDEVARGLAASAALQVKRAVGDDISQTAQ</sequence>
<dbReference type="EMBL" id="CP011564">
    <property type="protein sequence ID" value="ALG81086.1"/>
    <property type="molecule type" value="Genomic_DNA"/>
</dbReference>
<keyword evidence="4" id="KW-1185">Reference proteome</keyword>
<dbReference type="RefSeq" id="WP_050047528.1">
    <property type="nucleotide sequence ID" value="NZ_CP008874.1"/>
</dbReference>
<reference evidence="1 4" key="1">
    <citation type="journal article" date="2015" name="ISME J.">
        <title>Elemental sulfur and acetate can support life of a novel strictly anaerobic haloarchaeon.</title>
        <authorList>
            <person name="Sorokin D.Y."/>
            <person name="Kublanov I.V."/>
            <person name="Gavrilov S.N."/>
            <person name="Rojo D."/>
            <person name="Roman P."/>
            <person name="Golyshin P.N."/>
            <person name="Slepak V.Z."/>
            <person name="Smedile F."/>
            <person name="Ferrer M."/>
            <person name="Messina E."/>
            <person name="La Cono V."/>
            <person name="Yakimov M.M."/>
        </authorList>
    </citation>
    <scope>NUCLEOTIDE SEQUENCE [LARGE SCALE GENOMIC DNA]</scope>
    <source>
        <strain evidence="1 4">HSR2</strain>
    </source>
</reference>
<dbReference type="Proteomes" id="UP000069906">
    <property type="component" value="Chromosome"/>
</dbReference>
<accession>A0A0F7PAN4</accession>
<evidence type="ECO:0000313" key="4">
    <source>
        <dbReference type="Proteomes" id="UP000069906"/>
    </source>
</evidence>
<proteinExistence type="predicted"/>